<dbReference type="Gene3D" id="3.40.190.170">
    <property type="entry name" value="Bacterial extracellular solute-binding protein, family 7"/>
    <property type="match status" value="1"/>
</dbReference>
<dbReference type="PANTHER" id="PTHR33376:SF15">
    <property type="entry name" value="BLL6794 PROTEIN"/>
    <property type="match status" value="1"/>
</dbReference>
<dbReference type="RefSeq" id="WP_378153241.1">
    <property type="nucleotide sequence ID" value="NZ_JBHSEC010000006.1"/>
</dbReference>
<organism evidence="2 3">
    <name type="scientific">Chungangia koreensis</name>
    <dbReference type="NCBI Taxonomy" id="752657"/>
    <lineage>
        <taxon>Bacteria</taxon>
        <taxon>Bacillati</taxon>
        <taxon>Bacillota</taxon>
        <taxon>Bacilli</taxon>
        <taxon>Lactobacillales</taxon>
        <taxon>Chungangia</taxon>
    </lineage>
</organism>
<dbReference type="NCBIfam" id="NF037995">
    <property type="entry name" value="TRAP_S1"/>
    <property type="match status" value="1"/>
</dbReference>
<comment type="caution">
    <text evidence="2">The sequence shown here is derived from an EMBL/GenBank/DDBJ whole genome shotgun (WGS) entry which is preliminary data.</text>
</comment>
<dbReference type="Proteomes" id="UP001595817">
    <property type="component" value="Unassembled WGS sequence"/>
</dbReference>
<accession>A0ABV8X6P9</accession>
<dbReference type="Pfam" id="PF03480">
    <property type="entry name" value="DctP"/>
    <property type="match status" value="1"/>
</dbReference>
<dbReference type="EMBL" id="JBHSEC010000006">
    <property type="protein sequence ID" value="MFC4409942.1"/>
    <property type="molecule type" value="Genomic_DNA"/>
</dbReference>
<dbReference type="InterPro" id="IPR018389">
    <property type="entry name" value="DctP_fam"/>
</dbReference>
<sequence length="342" mass="38324">MKKVNLFIFLAAILLIVSGCGDSDNANGKSETIKLKIADSLPTTNYLSSEGTVFFMERVEELTDGKVEFEHYPAEQIGKANSYLDLTLSKTIDIGYTSYSTDRLPLTEVATLPGAYSSAEEGSKIIWQLMKDYLTEEEYLKNGVRPLYAVALPQYQYVTAKKPIKSMKDIKGTKARVTGTMELGFDALGASPVFMPATEAYTAMERGTVDGVTFPFTSFEAYQIESIANYSTKGANLGSFTVVYSINEDVYKSLPEDVKEALAQAGDETVEHLSKFLDKKNEELAEKFASEIEIYELNDEESAEWDQALEPVWDRWAEDLEKRGFKAKETVQKYREIQESLQ</sequence>
<gene>
    <name evidence="2" type="primary">dctP</name>
    <name evidence="2" type="ORF">ACFOZY_05755</name>
</gene>
<reference evidence="3" key="1">
    <citation type="journal article" date="2019" name="Int. J. Syst. Evol. Microbiol.">
        <title>The Global Catalogue of Microorganisms (GCM) 10K type strain sequencing project: providing services to taxonomists for standard genome sequencing and annotation.</title>
        <authorList>
            <consortium name="The Broad Institute Genomics Platform"/>
            <consortium name="The Broad Institute Genome Sequencing Center for Infectious Disease"/>
            <person name="Wu L."/>
            <person name="Ma J."/>
        </authorList>
    </citation>
    <scope>NUCLEOTIDE SEQUENCE [LARGE SCALE GENOMIC DNA]</scope>
    <source>
        <strain evidence="3">CCUG 59778</strain>
    </source>
</reference>
<dbReference type="CDD" id="cd13601">
    <property type="entry name" value="PBP2_TRAP_DctP1_3_4_like"/>
    <property type="match status" value="1"/>
</dbReference>
<dbReference type="PANTHER" id="PTHR33376">
    <property type="match status" value="1"/>
</dbReference>
<dbReference type="PROSITE" id="PS51257">
    <property type="entry name" value="PROKAR_LIPOPROTEIN"/>
    <property type="match status" value="1"/>
</dbReference>
<dbReference type="InterPro" id="IPR038404">
    <property type="entry name" value="TRAP_DctP_sf"/>
</dbReference>
<keyword evidence="3" id="KW-1185">Reference proteome</keyword>
<dbReference type="SUPFAM" id="SSF53850">
    <property type="entry name" value="Periplasmic binding protein-like II"/>
    <property type="match status" value="1"/>
</dbReference>
<evidence type="ECO:0000313" key="3">
    <source>
        <dbReference type="Proteomes" id="UP001595817"/>
    </source>
</evidence>
<evidence type="ECO:0000313" key="2">
    <source>
        <dbReference type="EMBL" id="MFC4409942.1"/>
    </source>
</evidence>
<protein>
    <submittedName>
        <fullName evidence="2">TRAP transporter substrate-binding protein DctP</fullName>
    </submittedName>
</protein>
<keyword evidence="1" id="KW-0732">Signal</keyword>
<proteinExistence type="predicted"/>
<name>A0ABV8X6P9_9LACT</name>
<evidence type="ECO:0000256" key="1">
    <source>
        <dbReference type="ARBA" id="ARBA00022729"/>
    </source>
</evidence>